<evidence type="ECO:0000256" key="2">
    <source>
        <dbReference type="ARBA" id="ARBA00023235"/>
    </source>
</evidence>
<dbReference type="AlphaFoldDB" id="A0A5K7S783"/>
<dbReference type="GO" id="GO:0047661">
    <property type="term" value="F:amino-acid racemase activity"/>
    <property type="evidence" value="ECO:0007669"/>
    <property type="project" value="InterPro"/>
</dbReference>
<dbReference type="Gene3D" id="3.40.50.1860">
    <property type="match status" value="2"/>
</dbReference>
<dbReference type="SUPFAM" id="SSF53681">
    <property type="entry name" value="Aspartate/glutamate racemase"/>
    <property type="match status" value="2"/>
</dbReference>
<protein>
    <submittedName>
        <fullName evidence="3">Aspartate racemase</fullName>
    </submittedName>
</protein>
<dbReference type="NCBIfam" id="TIGR00035">
    <property type="entry name" value="asp_race"/>
    <property type="match status" value="1"/>
</dbReference>
<accession>A0A5K7S783</accession>
<dbReference type="InterPro" id="IPR004380">
    <property type="entry name" value="Asp_race"/>
</dbReference>
<gene>
    <name evidence="3" type="ORF">AQPE_1448</name>
</gene>
<keyword evidence="4" id="KW-1185">Reference proteome</keyword>
<comment type="similarity">
    <text evidence="1">Belongs to the aspartate/glutamate racemases family.</text>
</comment>
<dbReference type="PANTHER" id="PTHR21198:SF7">
    <property type="entry name" value="ASPARTATE-GLUTAMATE RACEMASE FAMILY"/>
    <property type="match status" value="1"/>
</dbReference>
<dbReference type="PANTHER" id="PTHR21198">
    <property type="entry name" value="GLUTAMATE RACEMASE"/>
    <property type="match status" value="1"/>
</dbReference>
<dbReference type="Proteomes" id="UP001193389">
    <property type="component" value="Chromosome"/>
</dbReference>
<dbReference type="Pfam" id="PF01177">
    <property type="entry name" value="Asp_Glu_race"/>
    <property type="match status" value="1"/>
</dbReference>
<dbReference type="InterPro" id="IPR001920">
    <property type="entry name" value="Asp/Glu_race"/>
</dbReference>
<evidence type="ECO:0000313" key="3">
    <source>
        <dbReference type="EMBL" id="BBE17299.1"/>
    </source>
</evidence>
<name>A0A5K7S783_9BACT</name>
<evidence type="ECO:0000256" key="1">
    <source>
        <dbReference type="ARBA" id="ARBA00007847"/>
    </source>
</evidence>
<organism evidence="3 4">
    <name type="scientific">Aquipluma nitroreducens</name>
    <dbReference type="NCBI Taxonomy" id="2010828"/>
    <lineage>
        <taxon>Bacteria</taxon>
        <taxon>Pseudomonadati</taxon>
        <taxon>Bacteroidota</taxon>
        <taxon>Bacteroidia</taxon>
        <taxon>Marinilabiliales</taxon>
        <taxon>Prolixibacteraceae</taxon>
        <taxon>Aquipluma</taxon>
    </lineage>
</organism>
<reference evidence="3" key="1">
    <citation type="journal article" date="2020" name="Int. J. Syst. Evol. Microbiol.">
        <title>Aquipluma nitroreducens gen. nov. sp. nov., a novel facultatively anaerobic bacterium isolated from a freshwater lake.</title>
        <authorList>
            <person name="Watanabe M."/>
            <person name="Kojima H."/>
            <person name="Fukui M."/>
        </authorList>
    </citation>
    <scope>NUCLEOTIDE SEQUENCE</scope>
    <source>
        <strain evidence="3">MeG22</strain>
    </source>
</reference>
<keyword evidence="2" id="KW-0413">Isomerase</keyword>
<dbReference type="RefSeq" id="WP_318350310.1">
    <property type="nucleotide sequence ID" value="NZ_AP018694.1"/>
</dbReference>
<sequence>MLKHYKTIGMIGGIAPASTVDYYNRLISRFQERTGQREYPSIIINSINMTHMMELITNENLDELVDYLSEEIFTLEKAGAKVVFMASNTPHLVFEPLAQRVKTKMVSIVDSTIAYAQAKGHNRLGLFGTLSTMEGDFFQDGFEASGMEIITPMSDERKYIHKVYMEELIRGRFLPETKSRLLSIAARMYSEGQIDSLILGGTELPLILKSSDMEDIELLNTTKIHVERILDAAIG</sequence>
<proteinExistence type="inferred from homology"/>
<dbReference type="KEGG" id="anf:AQPE_1448"/>
<dbReference type="EMBL" id="AP018694">
    <property type="protein sequence ID" value="BBE17299.1"/>
    <property type="molecule type" value="Genomic_DNA"/>
</dbReference>
<dbReference type="InterPro" id="IPR015942">
    <property type="entry name" value="Asp/Glu/hydantoin_racemase"/>
</dbReference>
<evidence type="ECO:0000313" key="4">
    <source>
        <dbReference type="Proteomes" id="UP001193389"/>
    </source>
</evidence>